<keyword evidence="2" id="KW-1185">Reference proteome</keyword>
<sequence>MELFALTQAQLGDFGGKGTFGHGGANLRKPRAFGEWIVWMAYIHGIHDPGQP</sequence>
<name>A0ABX6NZF4_9BURK</name>
<evidence type="ECO:0000313" key="2">
    <source>
        <dbReference type="Proteomes" id="UP000500826"/>
    </source>
</evidence>
<organism evidence="1 2">
    <name type="scientific">Ramlibacter terrae</name>
    <dbReference type="NCBI Taxonomy" id="2732511"/>
    <lineage>
        <taxon>Bacteria</taxon>
        <taxon>Pseudomonadati</taxon>
        <taxon>Pseudomonadota</taxon>
        <taxon>Betaproteobacteria</taxon>
        <taxon>Burkholderiales</taxon>
        <taxon>Comamonadaceae</taxon>
        <taxon>Ramlibacter</taxon>
    </lineage>
</organism>
<dbReference type="Proteomes" id="UP000500826">
    <property type="component" value="Chromosome"/>
</dbReference>
<gene>
    <name evidence="1" type="ORF">HK414_17040</name>
</gene>
<accession>A0ABX6NZF4</accession>
<dbReference type="EMBL" id="CP053418">
    <property type="protein sequence ID" value="QJW83199.1"/>
    <property type="molecule type" value="Genomic_DNA"/>
</dbReference>
<evidence type="ECO:0000313" key="1">
    <source>
        <dbReference type="EMBL" id="QJW83199.1"/>
    </source>
</evidence>
<proteinExistence type="predicted"/>
<reference evidence="1 2" key="2">
    <citation type="submission" date="2020-05" db="EMBL/GenBank/DDBJ databases">
        <authorList>
            <person name="Khan S.A."/>
            <person name="Jeon C.O."/>
            <person name="Chun B.H."/>
        </authorList>
    </citation>
    <scope>NUCLEOTIDE SEQUENCE [LARGE SCALE GENOMIC DNA]</scope>
    <source>
        <strain evidence="1 2">H242</strain>
    </source>
</reference>
<reference evidence="1 2" key="1">
    <citation type="submission" date="2020-05" db="EMBL/GenBank/DDBJ databases">
        <title>Ramlibacter rhizophilus sp. nov., isolated from rhizosphere soil of national flower Mugunghwa from South Korea.</title>
        <authorList>
            <person name="Zheng-Fei Y."/>
            <person name="Huan T."/>
        </authorList>
    </citation>
    <scope>NUCLEOTIDE SEQUENCE [LARGE SCALE GENOMIC DNA]</scope>
    <source>
        <strain evidence="1 2">H242</strain>
    </source>
</reference>
<protein>
    <submittedName>
        <fullName evidence="1">Uncharacterized protein</fullName>
    </submittedName>
</protein>